<accession>A0A1M4XKX7</accession>
<dbReference type="AlphaFoldDB" id="A0A1M4XKX7"/>
<evidence type="ECO:0000313" key="2">
    <source>
        <dbReference type="Proteomes" id="UP000184476"/>
    </source>
</evidence>
<name>A0A1M4XKX7_9BACL</name>
<dbReference type="RefSeq" id="WP_073154669.1">
    <property type="nucleotide sequence ID" value="NZ_FQVL01000005.1"/>
</dbReference>
<protein>
    <submittedName>
        <fullName evidence="1">Uncharacterized protein</fullName>
    </submittedName>
</protein>
<evidence type="ECO:0000313" key="1">
    <source>
        <dbReference type="EMBL" id="SHE93842.1"/>
    </source>
</evidence>
<dbReference type="Proteomes" id="UP000184476">
    <property type="component" value="Unassembled WGS sequence"/>
</dbReference>
<dbReference type="EMBL" id="FQVL01000005">
    <property type="protein sequence ID" value="SHE93842.1"/>
    <property type="molecule type" value="Genomic_DNA"/>
</dbReference>
<sequence length="72" mass="8166">MEQVLQLLKKVNSRLDQIEQRMVTKDDIANLATKDDVQMLLTAITALSETQGQTHQVLNLTDKRLKKIESSS</sequence>
<gene>
    <name evidence="1" type="ORF">SAMN05444392_10543</name>
</gene>
<reference evidence="1 2" key="1">
    <citation type="submission" date="2016-11" db="EMBL/GenBank/DDBJ databases">
        <authorList>
            <person name="Jaros S."/>
            <person name="Januszkiewicz K."/>
            <person name="Wedrychowicz H."/>
        </authorList>
    </citation>
    <scope>NUCLEOTIDE SEQUENCE [LARGE SCALE GENOMIC DNA]</scope>
    <source>
        <strain evidence="1 2">DSM 44666</strain>
    </source>
</reference>
<keyword evidence="2" id="KW-1185">Reference proteome</keyword>
<proteinExistence type="predicted"/>
<dbReference type="OrthoDB" id="1707934at2"/>
<organism evidence="1 2">
    <name type="scientific">Seinonella peptonophila</name>
    <dbReference type="NCBI Taxonomy" id="112248"/>
    <lineage>
        <taxon>Bacteria</taxon>
        <taxon>Bacillati</taxon>
        <taxon>Bacillota</taxon>
        <taxon>Bacilli</taxon>
        <taxon>Bacillales</taxon>
        <taxon>Thermoactinomycetaceae</taxon>
        <taxon>Seinonella</taxon>
    </lineage>
</organism>